<protein>
    <submittedName>
        <fullName evidence="2">Lactonase, 7-bladed beta propeller</fullName>
    </submittedName>
</protein>
<comment type="similarity">
    <text evidence="1">Belongs to the cycloisomerase 2 family.</text>
</comment>
<evidence type="ECO:0000313" key="2">
    <source>
        <dbReference type="EMBL" id="CAB4187354.1"/>
    </source>
</evidence>
<organism evidence="2">
    <name type="scientific">uncultured Caudovirales phage</name>
    <dbReference type="NCBI Taxonomy" id="2100421"/>
    <lineage>
        <taxon>Viruses</taxon>
        <taxon>Duplodnaviria</taxon>
        <taxon>Heunggongvirae</taxon>
        <taxon>Uroviricota</taxon>
        <taxon>Caudoviricetes</taxon>
        <taxon>Peduoviridae</taxon>
        <taxon>Maltschvirus</taxon>
        <taxon>Maltschvirus maltsch</taxon>
    </lineage>
</organism>
<sequence length="879" mass="93016">MKLPGFLGGNDVQRSSSLSANRCVNLYATTNDDGTIGALVTTPGLTLEVTNPSAEISTGIYTASNGRVFEVAGTTLYELTSSGGVISTTSRGTVTAGSVYKFSDNGIDLIAVNGTDGWLFKFATNALKKITVKQGTFTVSAIGGTLSSVGTVAVATRHMRITADGTSAYSTTGAATVAQYSRATTTGVLTPLAPATVATGGSISWDVIVAPDGSSVYVIDYGSNIISQFSRNTGTGALTALGTPTIATGAGPFAAVISPNGLSLYVLSAGNLAHYARNSITFQLSAPTNYADAAIINSTHQFAISNDGLSVYVGASGYILQYSRNVSSGLLTALSPATVSGVPQPYDVVISPDDRFLYSISQNSSLIVQYSRDTVTGNLTITSHTNTTAYGTYELKITPDGLLAYITNSTANTITQFTRDVSTGILTANGADVATGTTPAGVTISGNFVYVCNAATIQQFAISTAAALFTSASHGLISGDVVRMSTTGAFPLSLTTLTDYYVIATGLTANNFELSLTLAGTGVTAMGTQSGVHTYTSIGYGFPNGCKTISYINGRGVACLPGTQEFYVSNVLDFYTWDVLNVQTVDSNPDLIVTQAVIRNELVMFCENSLEIYYDSGTYPSPFVRNLSGIASVGCAAAYSVVNLDNTVFWLGKNELGQGVIYKLNGYTPQRVSKYTEEYAIQGMSTISDAVAFGYQMDGHSFYVITFPTGNKTFCLDLNTNLWHERAAFTAGAFSRWESTYYTYAFGKHLVTDNAEGKIYSMSLGVYTDGTATHKWLRSWQCPDTEMKRERHYRLEIHMEKGVGVTGGASPTMMLKWSDDGGNTFSSEVWQSAGIGDVGEYAKRVIFQRLGATKGLPRIYELSGTAAVKIVLLAAYLNN</sequence>
<dbReference type="GO" id="GO:0017057">
    <property type="term" value="F:6-phosphogluconolactonase activity"/>
    <property type="evidence" value="ECO:0007669"/>
    <property type="project" value="TreeGrafter"/>
</dbReference>
<dbReference type="InterPro" id="IPR019405">
    <property type="entry name" value="Lactonase_7-beta_prop"/>
</dbReference>
<dbReference type="PANTHER" id="PTHR30344">
    <property type="entry name" value="6-PHOSPHOGLUCONOLACTONASE-RELATED"/>
    <property type="match status" value="1"/>
</dbReference>
<dbReference type="InterPro" id="IPR050282">
    <property type="entry name" value="Cycloisomerase_2"/>
</dbReference>
<dbReference type="SUPFAM" id="SSF50974">
    <property type="entry name" value="Nitrous oxide reductase, N-terminal domain"/>
    <property type="match status" value="1"/>
</dbReference>
<gene>
    <name evidence="2" type="ORF">UFOVP1155_19</name>
</gene>
<dbReference type="InterPro" id="IPR011045">
    <property type="entry name" value="N2O_reductase_N"/>
</dbReference>
<dbReference type="PANTHER" id="PTHR30344:SF1">
    <property type="entry name" value="6-PHOSPHOGLUCONOLACTONASE"/>
    <property type="match status" value="1"/>
</dbReference>
<accession>A0A6J5R6I7</accession>
<dbReference type="Gene3D" id="2.130.10.10">
    <property type="entry name" value="YVTN repeat-like/Quinoprotein amine dehydrogenase"/>
    <property type="match status" value="3"/>
</dbReference>
<dbReference type="Pfam" id="PF10282">
    <property type="entry name" value="Lactonase"/>
    <property type="match status" value="1"/>
</dbReference>
<dbReference type="EMBL" id="LR797111">
    <property type="protein sequence ID" value="CAB4187354.1"/>
    <property type="molecule type" value="Genomic_DNA"/>
</dbReference>
<dbReference type="InterPro" id="IPR015943">
    <property type="entry name" value="WD40/YVTN_repeat-like_dom_sf"/>
</dbReference>
<evidence type="ECO:0000256" key="1">
    <source>
        <dbReference type="ARBA" id="ARBA00005564"/>
    </source>
</evidence>
<proteinExistence type="inferred from homology"/>
<name>A0A6J5R6I7_9CAUD</name>
<reference evidence="2" key="1">
    <citation type="submission" date="2020-05" db="EMBL/GenBank/DDBJ databases">
        <authorList>
            <person name="Chiriac C."/>
            <person name="Salcher M."/>
            <person name="Ghai R."/>
            <person name="Kavagutti S V."/>
        </authorList>
    </citation>
    <scope>NUCLEOTIDE SEQUENCE</scope>
</reference>